<accession>A0AAW0A897</accession>
<comment type="caution">
    <text evidence="1">The sequence shown here is derived from an EMBL/GenBank/DDBJ whole genome shotgun (WGS) entry which is preliminary data.</text>
</comment>
<sequence length="149" mass="16475">MSTFAIHLPFPVCAEQPHTPVTTSLHLRFLYKLSRLTGVAIDPSLSGDWEANTRNAVFVALGSDGAEVVVKFARRYNVQAHELLAKSRLAPKLLHHRLVRGGMTMVVMERVVGTFDKQSKFYTVAASFSGISASPISWSNPKMVKSARY</sequence>
<dbReference type="Proteomes" id="UP001362999">
    <property type="component" value="Unassembled WGS sequence"/>
</dbReference>
<evidence type="ECO:0000313" key="1">
    <source>
        <dbReference type="EMBL" id="KAK7002083.1"/>
    </source>
</evidence>
<proteinExistence type="predicted"/>
<gene>
    <name evidence="1" type="ORF">R3P38DRAFT_3215881</name>
</gene>
<name>A0AAW0A897_9AGAR</name>
<keyword evidence="2" id="KW-1185">Reference proteome</keyword>
<protein>
    <submittedName>
        <fullName evidence="1">Uncharacterized protein</fullName>
    </submittedName>
</protein>
<dbReference type="AlphaFoldDB" id="A0AAW0A897"/>
<organism evidence="1 2">
    <name type="scientific">Favolaschia claudopus</name>
    <dbReference type="NCBI Taxonomy" id="2862362"/>
    <lineage>
        <taxon>Eukaryota</taxon>
        <taxon>Fungi</taxon>
        <taxon>Dikarya</taxon>
        <taxon>Basidiomycota</taxon>
        <taxon>Agaricomycotina</taxon>
        <taxon>Agaricomycetes</taxon>
        <taxon>Agaricomycetidae</taxon>
        <taxon>Agaricales</taxon>
        <taxon>Marasmiineae</taxon>
        <taxon>Mycenaceae</taxon>
        <taxon>Favolaschia</taxon>
    </lineage>
</organism>
<evidence type="ECO:0000313" key="2">
    <source>
        <dbReference type="Proteomes" id="UP001362999"/>
    </source>
</evidence>
<reference evidence="1 2" key="1">
    <citation type="journal article" date="2024" name="J Genomics">
        <title>Draft genome sequencing and assembly of Favolaschia claudopus CIRM-BRFM 2984 isolated from oak limbs.</title>
        <authorList>
            <person name="Navarro D."/>
            <person name="Drula E."/>
            <person name="Chaduli D."/>
            <person name="Cazenave R."/>
            <person name="Ahrendt S."/>
            <person name="Wang J."/>
            <person name="Lipzen A."/>
            <person name="Daum C."/>
            <person name="Barry K."/>
            <person name="Grigoriev I.V."/>
            <person name="Favel A."/>
            <person name="Rosso M.N."/>
            <person name="Martin F."/>
        </authorList>
    </citation>
    <scope>NUCLEOTIDE SEQUENCE [LARGE SCALE GENOMIC DNA]</scope>
    <source>
        <strain evidence="1 2">CIRM-BRFM 2984</strain>
    </source>
</reference>
<dbReference type="EMBL" id="JAWWNJ010000080">
    <property type="protein sequence ID" value="KAK7002083.1"/>
    <property type="molecule type" value="Genomic_DNA"/>
</dbReference>